<sequence>MESECKDQWVEAMKDELQSLHENHTFELVKLSKGKRALKNRWVYRLKQEEKSSSSRHKARLVVKGYT</sequence>
<name>A0A9W7ICV4_HIBTR</name>
<keyword evidence="2" id="KW-0808">Transferase</keyword>
<evidence type="ECO:0000313" key="2">
    <source>
        <dbReference type="EMBL" id="GMI93103.1"/>
    </source>
</evidence>
<feature type="domain" description="Reverse transcriptase Ty1/copia-type" evidence="1">
    <location>
        <begin position="23"/>
        <end position="66"/>
    </location>
</feature>
<reference evidence="2" key="1">
    <citation type="submission" date="2023-05" db="EMBL/GenBank/DDBJ databases">
        <title>Genome and transcriptome analyses reveal genes involved in the formation of fine ridges on petal epidermal cells in Hibiscus trionum.</title>
        <authorList>
            <person name="Koshimizu S."/>
            <person name="Masuda S."/>
            <person name="Ishii T."/>
            <person name="Shirasu K."/>
            <person name="Hoshino A."/>
            <person name="Arita M."/>
        </authorList>
    </citation>
    <scope>NUCLEOTIDE SEQUENCE</scope>
    <source>
        <strain evidence="2">Hamamatsu line</strain>
    </source>
</reference>
<evidence type="ECO:0000313" key="3">
    <source>
        <dbReference type="Proteomes" id="UP001165190"/>
    </source>
</evidence>
<dbReference type="EMBL" id="BSYR01000025">
    <property type="protein sequence ID" value="GMI93103.1"/>
    <property type="molecule type" value="Genomic_DNA"/>
</dbReference>
<protein>
    <submittedName>
        <fullName evidence="2">Cysteine-rich RLK (RECEPTOR-like protein kinase) 8</fullName>
    </submittedName>
</protein>
<comment type="caution">
    <text evidence="2">The sequence shown here is derived from an EMBL/GenBank/DDBJ whole genome shotgun (WGS) entry which is preliminary data.</text>
</comment>
<dbReference type="AlphaFoldDB" id="A0A9W7ICV4"/>
<evidence type="ECO:0000259" key="1">
    <source>
        <dbReference type="Pfam" id="PF07727"/>
    </source>
</evidence>
<keyword evidence="2" id="KW-0418">Kinase</keyword>
<dbReference type="OrthoDB" id="984330at2759"/>
<dbReference type="Proteomes" id="UP001165190">
    <property type="component" value="Unassembled WGS sequence"/>
</dbReference>
<gene>
    <name evidence="2" type="ORF">HRI_002979600</name>
</gene>
<dbReference type="GO" id="GO:0016301">
    <property type="term" value="F:kinase activity"/>
    <property type="evidence" value="ECO:0007669"/>
    <property type="project" value="UniProtKB-KW"/>
</dbReference>
<dbReference type="Pfam" id="PF07727">
    <property type="entry name" value="RVT_2"/>
    <property type="match status" value="1"/>
</dbReference>
<keyword evidence="3" id="KW-1185">Reference proteome</keyword>
<dbReference type="InterPro" id="IPR013103">
    <property type="entry name" value="RVT_2"/>
</dbReference>
<organism evidence="2 3">
    <name type="scientific">Hibiscus trionum</name>
    <name type="common">Flower of an hour</name>
    <dbReference type="NCBI Taxonomy" id="183268"/>
    <lineage>
        <taxon>Eukaryota</taxon>
        <taxon>Viridiplantae</taxon>
        <taxon>Streptophyta</taxon>
        <taxon>Embryophyta</taxon>
        <taxon>Tracheophyta</taxon>
        <taxon>Spermatophyta</taxon>
        <taxon>Magnoliopsida</taxon>
        <taxon>eudicotyledons</taxon>
        <taxon>Gunneridae</taxon>
        <taxon>Pentapetalae</taxon>
        <taxon>rosids</taxon>
        <taxon>malvids</taxon>
        <taxon>Malvales</taxon>
        <taxon>Malvaceae</taxon>
        <taxon>Malvoideae</taxon>
        <taxon>Hibiscus</taxon>
    </lineage>
</organism>
<proteinExistence type="predicted"/>
<accession>A0A9W7ICV4</accession>